<protein>
    <submittedName>
        <fullName evidence="1">Uncharacterized protein</fullName>
    </submittedName>
</protein>
<dbReference type="EMBL" id="BARU01000004">
    <property type="protein sequence ID" value="GAH25039.1"/>
    <property type="molecule type" value="Genomic_DNA"/>
</dbReference>
<name>X1F6P4_9ZZZZ</name>
<gene>
    <name evidence="1" type="ORF">S03H2_00060</name>
</gene>
<organism evidence="1">
    <name type="scientific">marine sediment metagenome</name>
    <dbReference type="NCBI Taxonomy" id="412755"/>
    <lineage>
        <taxon>unclassified sequences</taxon>
        <taxon>metagenomes</taxon>
        <taxon>ecological metagenomes</taxon>
    </lineage>
</organism>
<comment type="caution">
    <text evidence="1">The sequence shown here is derived from an EMBL/GenBank/DDBJ whole genome shotgun (WGS) entry which is preliminary data.</text>
</comment>
<dbReference type="AlphaFoldDB" id="X1F6P4"/>
<sequence>MDEEMKRVFIKQTQINKYKSTLFWYKTNDGVWLDNSYYVKLEDSENNIIEEIDKRRTDVPTHAMLPPSVMVRAPEYSISTQPILIDPTNDFWRFAKPLKRPITCWVTHNKETGEWAVIDGVTEKVIGYGVPVPSEGLSVSGFHKVGYEDPWKNFRENADYWFKKFDLETESLSFPAKTLLQNRIETNRVPFFYVLAHGAHTQFTLGNEIHVQVEDIMTWMKNRKKMVFAFVGHCQGMYHVGDRSFSGAYRKGSMEDTVSVGYIGMGNCKGWPDAIPWQHKMFSFIKQGQTFKNAFDMATALYPRIESGVRFVGDEKLKLGGENMEVIEMNFVLERKENKYSIFGVVSDKEGEAISDALLQLDPDGQSSTSKRTNVKGHYLFQELDFVGGSVHKMRCIKAGYVQQEKTFTVE</sequence>
<reference evidence="1" key="1">
    <citation type="journal article" date="2014" name="Front. Microbiol.">
        <title>High frequency of phylogenetically diverse reductive dehalogenase-homologous genes in deep subseafloor sedimentary metagenomes.</title>
        <authorList>
            <person name="Kawai M."/>
            <person name="Futagami T."/>
            <person name="Toyoda A."/>
            <person name="Takaki Y."/>
            <person name="Nishi S."/>
            <person name="Hori S."/>
            <person name="Arai W."/>
            <person name="Tsubouchi T."/>
            <person name="Morono Y."/>
            <person name="Uchiyama I."/>
            <person name="Ito T."/>
            <person name="Fujiyama A."/>
            <person name="Inagaki F."/>
            <person name="Takami H."/>
        </authorList>
    </citation>
    <scope>NUCLEOTIDE SEQUENCE</scope>
    <source>
        <strain evidence="1">Expedition CK06-06</strain>
    </source>
</reference>
<proteinExistence type="predicted"/>
<accession>X1F6P4</accession>
<evidence type="ECO:0000313" key="1">
    <source>
        <dbReference type="EMBL" id="GAH25039.1"/>
    </source>
</evidence>